<evidence type="ECO:0000256" key="1">
    <source>
        <dbReference type="ARBA" id="ARBA00004184"/>
    </source>
</evidence>
<feature type="binding site" evidence="6">
    <location>
        <begin position="330"/>
        <end position="331"/>
    </location>
    <ligand>
        <name>substrate</name>
    </ligand>
</feature>
<dbReference type="AlphaFoldDB" id="A0A8S1EV30"/>
<dbReference type="GO" id="GO:0046856">
    <property type="term" value="P:phosphatidylinositol dephosphorylation"/>
    <property type="evidence" value="ECO:0007669"/>
    <property type="project" value="TreeGrafter"/>
</dbReference>
<dbReference type="InterPro" id="IPR011993">
    <property type="entry name" value="PH-like_dom_sf"/>
</dbReference>
<dbReference type="GO" id="GO:0052629">
    <property type="term" value="F:phosphatidylinositol-3,5-bisphosphate 3-phosphatase activity"/>
    <property type="evidence" value="ECO:0007669"/>
    <property type="project" value="UniProtKB-EC"/>
</dbReference>
<dbReference type="Proteomes" id="UP000494206">
    <property type="component" value="Unassembled WGS sequence"/>
</dbReference>
<dbReference type="InterPro" id="IPR016130">
    <property type="entry name" value="Tyr_Pase_AS"/>
</dbReference>
<comment type="similarity">
    <text evidence="2">Belongs to the protein-tyrosine phosphatase family. Non-receptor class myotubularin subfamily.</text>
</comment>
<dbReference type="EC" id="3.1.3.95" evidence="3"/>
<dbReference type="SMART" id="SM00568">
    <property type="entry name" value="GRAM"/>
    <property type="match status" value="1"/>
</dbReference>
<dbReference type="InterPro" id="IPR003595">
    <property type="entry name" value="Tyr_Pase_cat"/>
</dbReference>
<comment type="caution">
    <text evidence="9">The sequence shown here is derived from an EMBL/GenBank/DDBJ whole genome shotgun (WGS) entry which is preliminary data.</text>
</comment>
<dbReference type="PANTHER" id="PTHR10807:SF128">
    <property type="entry name" value="PHOSPHATIDYLINOSITOL-3,5-BISPHOSPHATE 3-PHOSPHATASE"/>
    <property type="match status" value="1"/>
</dbReference>
<feature type="binding site" evidence="6">
    <location>
        <begin position="395"/>
        <end position="401"/>
    </location>
    <ligand>
        <name>substrate</name>
    </ligand>
</feature>
<dbReference type="SUPFAM" id="SSF52799">
    <property type="entry name" value="(Phosphotyrosine protein) phosphatases II"/>
    <property type="match status" value="1"/>
</dbReference>
<comment type="subcellular location">
    <subcellularLocation>
        <location evidence="1">Endomembrane system</location>
        <topology evidence="1">Peripheral membrane protein</topology>
    </subcellularLocation>
</comment>
<dbReference type="GO" id="GO:0016020">
    <property type="term" value="C:membrane"/>
    <property type="evidence" value="ECO:0007669"/>
    <property type="project" value="TreeGrafter"/>
</dbReference>
<sequence>MSSPFSTPHERQIHRTPQADDPPPTTRFPAMSTSCPVETAYELKLLRGEAVIREDKNVMYIGPFGRVKGRILVTTYRMTFVVNDNRTICEEYKLDIPLGQIAKIEKFGYASSSRKDDSYGFQILCKDYRTYRFASDPSTHSRRDICETLNIYAFPLSYKLKLFAFAYRDSMPKPSIDGWKVYSAMGELERMGVGQCKFWRIIDINKEYKFAETYPSLLAIPTASADEGNAFLKKIGEFRSRQRIPVLSWFDRKTLATITRSSQPLCGVTGRKNLDDEAHLRNIREANAHCSELQIYDARPNVNATVNKAKGGGYEENYELSKLTFLDIHNIHVVRESMKKFVQLLSSSGVGVDEKHVYKMIDETKWLMHIASILDASARIVHNIATNRQSVLVHCSDGWDRTAQLTSLAMIQLDRYYRTIEGFIVVIEKEWCSFGHKFAQRYGFAGHGDENSSDSERSPVFPQFVECVWQIMQQFPTCFEFNSRFLIAILDEMYACRFGTFLYNSEKARIAENKCHETTISLWSYILENRQRFENPLYKKAKNHGVISVNPSYCRLEIWTEYYARSNPHVVTPHAESVQLLETRPSWSHLDFFDEIRNLENILYAGGEDSSDHDDDDDDDTN</sequence>
<organism evidence="9 10">
    <name type="scientific">Caenorhabditis bovis</name>
    <dbReference type="NCBI Taxonomy" id="2654633"/>
    <lineage>
        <taxon>Eukaryota</taxon>
        <taxon>Metazoa</taxon>
        <taxon>Ecdysozoa</taxon>
        <taxon>Nematoda</taxon>
        <taxon>Chromadorea</taxon>
        <taxon>Rhabditida</taxon>
        <taxon>Rhabditina</taxon>
        <taxon>Rhabditomorpha</taxon>
        <taxon>Rhabditoidea</taxon>
        <taxon>Rhabditidae</taxon>
        <taxon>Peloderinae</taxon>
        <taxon>Caenorhabditis</taxon>
    </lineage>
</organism>
<evidence type="ECO:0000313" key="9">
    <source>
        <dbReference type="EMBL" id="CAB3407527.1"/>
    </source>
</evidence>
<keyword evidence="4" id="KW-0443">Lipid metabolism</keyword>
<accession>A0A8S1EV30</accession>
<dbReference type="Gene3D" id="2.30.29.30">
    <property type="entry name" value="Pleckstrin-homology domain (PH domain)/Phosphotyrosine-binding domain (PTB)"/>
    <property type="match status" value="1"/>
</dbReference>
<dbReference type="SUPFAM" id="SSF50729">
    <property type="entry name" value="PH domain-like"/>
    <property type="match status" value="1"/>
</dbReference>
<evidence type="ECO:0000256" key="4">
    <source>
        <dbReference type="ARBA" id="ARBA00023098"/>
    </source>
</evidence>
<feature type="region of interest" description="Disordered" evidence="7">
    <location>
        <begin position="1"/>
        <end position="32"/>
    </location>
</feature>
<dbReference type="EMBL" id="CADEPM010000006">
    <property type="protein sequence ID" value="CAB3407527.1"/>
    <property type="molecule type" value="Genomic_DNA"/>
</dbReference>
<dbReference type="InterPro" id="IPR030564">
    <property type="entry name" value="Myotubularin"/>
</dbReference>
<dbReference type="InterPro" id="IPR029021">
    <property type="entry name" value="Prot-tyrosine_phosphatase-like"/>
</dbReference>
<dbReference type="PROSITE" id="PS00383">
    <property type="entry name" value="TYR_PHOSPHATASE_1"/>
    <property type="match status" value="1"/>
</dbReference>
<evidence type="ECO:0000256" key="2">
    <source>
        <dbReference type="ARBA" id="ARBA00007471"/>
    </source>
</evidence>
<dbReference type="GO" id="GO:0005737">
    <property type="term" value="C:cytoplasm"/>
    <property type="evidence" value="ECO:0007669"/>
    <property type="project" value="TreeGrafter"/>
</dbReference>
<dbReference type="Pfam" id="PF06602">
    <property type="entry name" value="Myotub-related"/>
    <property type="match status" value="1"/>
</dbReference>
<dbReference type="GO" id="GO:0012505">
    <property type="term" value="C:endomembrane system"/>
    <property type="evidence" value="ECO:0007669"/>
    <property type="project" value="UniProtKB-SubCell"/>
</dbReference>
<feature type="active site" description="Phosphocysteine intermediate" evidence="5">
    <location>
        <position position="395"/>
    </location>
</feature>
<evidence type="ECO:0000256" key="6">
    <source>
        <dbReference type="PIRSR" id="PIRSR630564-2"/>
    </source>
</evidence>
<keyword evidence="10" id="KW-1185">Reference proteome</keyword>
<evidence type="ECO:0000256" key="3">
    <source>
        <dbReference type="ARBA" id="ARBA00012903"/>
    </source>
</evidence>
<gene>
    <name evidence="9" type="ORF">CBOVIS_LOCUS9445</name>
</gene>
<evidence type="ECO:0000259" key="8">
    <source>
        <dbReference type="PROSITE" id="PS51339"/>
    </source>
</evidence>
<dbReference type="PANTHER" id="PTHR10807">
    <property type="entry name" value="MYOTUBULARIN-RELATED"/>
    <property type="match status" value="1"/>
</dbReference>
<feature type="binding site" evidence="6">
    <location>
        <begin position="307"/>
        <end position="310"/>
    </location>
    <ligand>
        <name>substrate</name>
    </ligand>
</feature>
<evidence type="ECO:0000256" key="5">
    <source>
        <dbReference type="PIRSR" id="PIRSR630564-1"/>
    </source>
</evidence>
<dbReference type="OrthoDB" id="271628at2759"/>
<feature type="domain" description="Myotubularin phosphatase" evidence="8">
    <location>
        <begin position="178"/>
        <end position="563"/>
    </location>
</feature>
<protein>
    <recommendedName>
        <fullName evidence="3">phosphatidylinositol-3,5-bisphosphate 3-phosphatase</fullName>
        <ecNumber evidence="3">3.1.3.95</ecNumber>
    </recommendedName>
</protein>
<evidence type="ECO:0000256" key="7">
    <source>
        <dbReference type="SAM" id="MobiDB-lite"/>
    </source>
</evidence>
<dbReference type="SMART" id="SM00404">
    <property type="entry name" value="PTPc_motif"/>
    <property type="match status" value="1"/>
</dbReference>
<dbReference type="GO" id="GO:0004438">
    <property type="term" value="F:phosphatidylinositol-3-phosphate phosphatase activity"/>
    <property type="evidence" value="ECO:0007669"/>
    <property type="project" value="TreeGrafter"/>
</dbReference>
<dbReference type="PROSITE" id="PS51339">
    <property type="entry name" value="PPASE_MYOTUBULARIN"/>
    <property type="match status" value="1"/>
</dbReference>
<reference evidence="9 10" key="1">
    <citation type="submission" date="2020-04" db="EMBL/GenBank/DDBJ databases">
        <authorList>
            <person name="Laetsch R D."/>
            <person name="Stevens L."/>
            <person name="Kumar S."/>
            <person name="Blaxter L. M."/>
        </authorList>
    </citation>
    <scope>NUCLEOTIDE SEQUENCE [LARGE SCALE GENOMIC DNA]</scope>
</reference>
<name>A0A8S1EV30_9PELO</name>
<dbReference type="InterPro" id="IPR004182">
    <property type="entry name" value="GRAM"/>
</dbReference>
<evidence type="ECO:0000313" key="10">
    <source>
        <dbReference type="Proteomes" id="UP000494206"/>
    </source>
</evidence>
<proteinExistence type="inferred from homology"/>
<dbReference type="InterPro" id="IPR010569">
    <property type="entry name" value="Myotubularin-like_Pase_dom"/>
</dbReference>